<reference evidence="2 3" key="1">
    <citation type="submission" date="2019-09" db="EMBL/GenBank/DDBJ databases">
        <title>Isolation and complete genome sequencing of Methylocystis species.</title>
        <authorList>
            <person name="Rumah B.L."/>
            <person name="Stead C.E."/>
            <person name="Stevens B.C."/>
            <person name="Minton N.P."/>
            <person name="Grosse-Honebrink A."/>
            <person name="Zhang Y."/>
        </authorList>
    </citation>
    <scope>NUCLEOTIDE SEQUENCE [LARGE SCALE GENOMIC DNA]</scope>
    <source>
        <strain evidence="2 3">BRCS2</strain>
    </source>
</reference>
<feature type="signal peptide" evidence="1">
    <location>
        <begin position="1"/>
        <end position="19"/>
    </location>
</feature>
<gene>
    <name evidence="2" type="ORF">F7D14_11215</name>
</gene>
<dbReference type="KEGG" id="mpar:F7D14_11215"/>
<evidence type="ECO:0000313" key="2">
    <source>
        <dbReference type="EMBL" id="QGM97988.1"/>
    </source>
</evidence>
<dbReference type="RefSeq" id="WP_154419919.1">
    <property type="nucleotide sequence ID" value="NZ_CP044331.1"/>
</dbReference>
<evidence type="ECO:0000256" key="1">
    <source>
        <dbReference type="SAM" id="SignalP"/>
    </source>
</evidence>
<protein>
    <recommendedName>
        <fullName evidence="4">Auto-transporter adhesin head GIN domain-containing protein</fullName>
    </recommendedName>
</protein>
<proteinExistence type="predicted"/>
<keyword evidence="1" id="KW-0732">Signal</keyword>
<dbReference type="EMBL" id="CP044331">
    <property type="protein sequence ID" value="QGM97988.1"/>
    <property type="molecule type" value="Genomic_DNA"/>
</dbReference>
<organism evidence="2 3">
    <name type="scientific">Methylocystis parvus</name>
    <dbReference type="NCBI Taxonomy" id="134"/>
    <lineage>
        <taxon>Bacteria</taxon>
        <taxon>Pseudomonadati</taxon>
        <taxon>Pseudomonadota</taxon>
        <taxon>Alphaproteobacteria</taxon>
        <taxon>Hyphomicrobiales</taxon>
        <taxon>Methylocystaceae</taxon>
        <taxon>Methylocystis</taxon>
    </lineage>
</organism>
<dbReference type="AlphaFoldDB" id="A0A6B8M6A2"/>
<name>A0A6B8M6A2_9HYPH</name>
<sequence>MKHIQLLAALLFISSAAHSSDQHGLYLSPGPKRLSCVVSEGGATIVVKLSTANYKQISSFAGFVRLNGKSLFHNPERVKFAALETEGDELNLGVGSLDVQYNINIKLRTGEAIYEVGGPKLQTLTLKGTCRWK</sequence>
<dbReference type="Proteomes" id="UP000422569">
    <property type="component" value="Chromosome"/>
</dbReference>
<evidence type="ECO:0008006" key="4">
    <source>
        <dbReference type="Google" id="ProtNLM"/>
    </source>
</evidence>
<keyword evidence="3" id="KW-1185">Reference proteome</keyword>
<accession>A0A6B8M6A2</accession>
<feature type="chain" id="PRO_5025419148" description="Auto-transporter adhesin head GIN domain-containing protein" evidence="1">
    <location>
        <begin position="20"/>
        <end position="133"/>
    </location>
</feature>
<evidence type="ECO:0000313" key="3">
    <source>
        <dbReference type="Proteomes" id="UP000422569"/>
    </source>
</evidence>